<dbReference type="RefSeq" id="WP_316698367.1">
    <property type="nucleotide sequence ID" value="NZ_CP136336.1"/>
</dbReference>
<name>A0ABZ0CT42_9BURK</name>
<dbReference type="EMBL" id="CP136336">
    <property type="protein sequence ID" value="WOB06087.1"/>
    <property type="molecule type" value="Genomic_DNA"/>
</dbReference>
<dbReference type="SUPFAM" id="SSF50969">
    <property type="entry name" value="YVTN repeat-like/Quinoprotein amine dehydrogenase"/>
    <property type="match status" value="1"/>
</dbReference>
<evidence type="ECO:0008006" key="4">
    <source>
        <dbReference type="Google" id="ProtNLM"/>
    </source>
</evidence>
<organism evidence="2 3">
    <name type="scientific">Piscinibacter gummiphilus</name>
    <dbReference type="NCBI Taxonomy" id="946333"/>
    <lineage>
        <taxon>Bacteria</taxon>
        <taxon>Pseudomonadati</taxon>
        <taxon>Pseudomonadota</taxon>
        <taxon>Betaproteobacteria</taxon>
        <taxon>Burkholderiales</taxon>
        <taxon>Sphaerotilaceae</taxon>
        <taxon>Piscinibacter</taxon>
    </lineage>
</organism>
<dbReference type="Proteomes" id="UP001303946">
    <property type="component" value="Chromosome"/>
</dbReference>
<evidence type="ECO:0000313" key="2">
    <source>
        <dbReference type="EMBL" id="WOB06087.1"/>
    </source>
</evidence>
<proteinExistence type="predicted"/>
<protein>
    <recommendedName>
        <fullName evidence="4">Curli production assembly/transport component CsgG</fullName>
    </recommendedName>
</protein>
<sequence>MKRLWAVLACVFITGLAVAQEGTKVSVAAYMSDAKYAAYEKVAQARAEELLNDSKYVVLDEAKARQLKKGWVDLADPGHVITAEEFVKRAGKYDIEKIVRVGVSVSVKPVLGLFYTATATAEFRLVDKSAKVQTFTLNEMGTRGVPPSDGLTEGAAISNAIQRAIDGAAQRAGLTVVSPALPKGVPLVLEAVASAPPETELAPASAEVAEAPWVSAVKLNKEMWRGEDKACVAVSPDGQVGAVGGYTWAVDRLGGLSRTYGGRVHLVDTAAAQEFNLHTVHPVGKRESGEDGTSAPIACGFIGNWRYLVVATGNVLSCYDVERGAETCRLKLAGAPKQAQLSVGRVGNGAYVALQTDKAKTYYRVVVAK</sequence>
<gene>
    <name evidence="2" type="ORF">RXV79_14260</name>
</gene>
<accession>A0ABZ0CT42</accession>
<keyword evidence="3" id="KW-1185">Reference proteome</keyword>
<dbReference type="InterPro" id="IPR011044">
    <property type="entry name" value="Quino_amine_DH_bsu"/>
</dbReference>
<keyword evidence="1" id="KW-0732">Signal</keyword>
<feature type="chain" id="PRO_5047156349" description="Curli production assembly/transport component CsgG" evidence="1">
    <location>
        <begin position="20"/>
        <end position="369"/>
    </location>
</feature>
<reference evidence="2 3" key="1">
    <citation type="submission" date="2023-10" db="EMBL/GenBank/DDBJ databases">
        <title>Bacteria for the degradation of biodegradable plastic PBAT(Polybutylene adipate terephthalate).</title>
        <authorList>
            <person name="Weon H.-Y."/>
            <person name="Yeon J."/>
        </authorList>
    </citation>
    <scope>NUCLEOTIDE SEQUENCE [LARGE SCALE GENOMIC DNA]</scope>
    <source>
        <strain evidence="2 3">SBD 7-3</strain>
    </source>
</reference>
<feature type="signal peptide" evidence="1">
    <location>
        <begin position="1"/>
        <end position="19"/>
    </location>
</feature>
<evidence type="ECO:0000313" key="3">
    <source>
        <dbReference type="Proteomes" id="UP001303946"/>
    </source>
</evidence>
<evidence type="ECO:0000256" key="1">
    <source>
        <dbReference type="SAM" id="SignalP"/>
    </source>
</evidence>